<dbReference type="KEGG" id="wfu:AXE80_08855"/>
<dbReference type="PDB" id="9JOM">
    <property type="method" value="X-ray"/>
    <property type="resolution" value="2.04 A"/>
    <property type="chains" value="A=30-389"/>
</dbReference>
<dbReference type="SUPFAM" id="SSF51445">
    <property type="entry name" value="(Trans)glycosidases"/>
    <property type="match status" value="1"/>
</dbReference>
<evidence type="ECO:0007829" key="3">
    <source>
        <dbReference type="PDB" id="9JOM"/>
    </source>
</evidence>
<name>A0A1B1Y6K9_9FLAO</name>
<keyword evidence="3 4" id="KW-0002">3D-structure</keyword>
<dbReference type="EMBL" id="CP014224">
    <property type="protein sequence ID" value="ANW96379.1"/>
    <property type="molecule type" value="Genomic_DNA"/>
</dbReference>
<dbReference type="SMR" id="A0A1B1Y6K9"/>
<organism evidence="1 2">
    <name type="scientific">Wenyingzhuangia fucanilytica</name>
    <dbReference type="NCBI Taxonomy" id="1790137"/>
    <lineage>
        <taxon>Bacteria</taxon>
        <taxon>Pseudomonadati</taxon>
        <taxon>Bacteroidota</taxon>
        <taxon>Flavobacteriia</taxon>
        <taxon>Flavobacteriales</taxon>
        <taxon>Flavobacteriaceae</taxon>
        <taxon>Wenyingzhuangia</taxon>
    </lineage>
</organism>
<dbReference type="STRING" id="1790137.AXE80_08855"/>
<keyword evidence="2" id="KW-1185">Reference proteome</keyword>
<reference evidence="1 2" key="1">
    <citation type="submission" date="2016-02" db="EMBL/GenBank/DDBJ databases">
        <authorList>
            <person name="Wen L."/>
            <person name="He K."/>
            <person name="Yang H."/>
        </authorList>
    </citation>
    <scope>NUCLEOTIDE SEQUENCE [LARGE SCALE GENOMIC DNA]</scope>
    <source>
        <strain evidence="1 2">CZ1127</strain>
    </source>
</reference>
<evidence type="ECO:0007829" key="4">
    <source>
        <dbReference type="PDB" id="9JOO"/>
    </source>
</evidence>
<reference evidence="4" key="2">
    <citation type="submission" date="2024-09" db="PDB data bank">
        <title>Complex structure of endo-1.3-fucanase (Fun168E) with fucotetraoses at 1.97 Angstroms resulution.</title>
        <authorList>
            <person name="Chen G.N."/>
            <person name="Chang Y.G."/>
        </authorList>
    </citation>
    <scope>X-RAY CRYSTALLOGRAPHY (1.97 ANGSTROMS) OF 30-389</scope>
</reference>
<accession>A0A1B1Y6K9</accession>
<dbReference type="AlphaFoldDB" id="A0A1B1Y6K9"/>
<gene>
    <name evidence="1" type="ORF">AXE80_08855</name>
</gene>
<dbReference type="Pfam" id="PF14885">
    <property type="entry name" value="GHL15"/>
    <property type="match status" value="1"/>
</dbReference>
<evidence type="ECO:0000313" key="1">
    <source>
        <dbReference type="EMBL" id="ANW96379.1"/>
    </source>
</evidence>
<proteinExistence type="evidence at protein level"/>
<evidence type="ECO:0000313" key="2">
    <source>
        <dbReference type="Proteomes" id="UP000092967"/>
    </source>
</evidence>
<evidence type="ECO:0008006" key="5">
    <source>
        <dbReference type="Google" id="ProtNLM"/>
    </source>
</evidence>
<dbReference type="InterPro" id="IPR029455">
    <property type="entry name" value="GHL15"/>
</dbReference>
<reference evidence="3" key="3">
    <citation type="submission" date="2024-09" db="PDB data bank">
        <title>Structure of endo-1.3-fucanase (Fun168E) at 2.04 Angstroms resulution.</title>
        <authorList>
            <person name="Chen G.N."/>
            <person name="Chang Y.G."/>
        </authorList>
    </citation>
    <scope>X-RAY CRYSTALLOGRAPHY (2.04 ANGSTROMS) OF 30-389</scope>
</reference>
<dbReference type="Gene3D" id="3.20.20.80">
    <property type="entry name" value="Glycosidases"/>
    <property type="match status" value="1"/>
</dbReference>
<sequence length="389" mass="45151">MSKTLIMKAFLKKFICLGVIFLLSLSVNGQSKTNKDYYPEFSWKTVPVAFHFAKRNGLMTDKELDFVTSHSNFIVLEKGHGGDIRTEKGIDNEAQRIKDINPKAKVVFYWNAFLDYNLYDAHKEYENHKEWWLKKLDGNYDYKSAKVKRYDLSNPAFRKWWVSIAKKAVVDGHADGVFMDAFIQVINKGNIELWGQKKYDAIQQGLKDLIAETRAAIGEDHLIVYNGIRSIPNRNVGNDFPEHTDAVMIEHFANFQSKSKESMLQDILEMEKAGKTGKIVVFKAWPNEHSWIDKNFMAKPLQEKRKIARANITFPLAAFLAGAQENSYFIYNWGYRMDDGGLEWYPELDKSLGKPLNEMKVHNWELTRNYEHASVWLNLATKEAKINWK</sequence>
<dbReference type="InterPro" id="IPR017853">
    <property type="entry name" value="GH"/>
</dbReference>
<dbReference type="Proteomes" id="UP000092967">
    <property type="component" value="Chromosome"/>
</dbReference>
<protein>
    <recommendedName>
        <fullName evidence="5">Glycoside-hydrolase family GH114 TIM-barrel domain-containing protein</fullName>
    </recommendedName>
</protein>
<dbReference type="PDB" id="9JOO">
    <property type="method" value="X-ray"/>
    <property type="resolution" value="1.97 A"/>
    <property type="chains" value="A=30-389"/>
</dbReference>
<dbReference type="OrthoDB" id="1401523at2"/>